<comment type="caution">
    <text evidence="9">The sequence shown here is derived from an EMBL/GenBank/DDBJ whole genome shotgun (WGS) entry which is preliminary data.</text>
</comment>
<feature type="transmembrane region" description="Helical" evidence="7">
    <location>
        <begin position="20"/>
        <end position="41"/>
    </location>
</feature>
<evidence type="ECO:0000256" key="7">
    <source>
        <dbReference type="SAM" id="Phobius"/>
    </source>
</evidence>
<evidence type="ECO:0000256" key="2">
    <source>
        <dbReference type="ARBA" id="ARBA00022692"/>
    </source>
</evidence>
<evidence type="ECO:0000256" key="3">
    <source>
        <dbReference type="ARBA" id="ARBA00022989"/>
    </source>
</evidence>
<sequence>MSSGTPSDPAAQAAAEAAAAAFHSFAIESWTLYSIGVLVTLLRTYARAKAVGIRSFRTDDYLVWVGIMFYTTQATLAYSVGNVARGLANNGMTEAERVALSVDDPEYRLRIIGSKIQVAGWTTYSALMWSLKLAMLVFYIRLTEGLGRRYRLRIYIGFALVIATFLASIGAVFLACRPFQNYWQIYPDPGNFCQAAVSKPIIWASFAANVSTDIYLILIPIPLLWESSLKLLKKIAATIILGAGIFVLVCATLKSIFVLVDPVNGAQLAGAWGTREAFVAVVTTNLPMIFPLLKTWFRPLCGSVLRSSQKTYKTPTGFRTIGGGGGESSGRNRRGPPSANPITANLTFTESEEQMMNDVKLQSLKAYAVHGSGNHLTNGIIISNEIAVTTEDRSSHPGEQYPQRVHETW</sequence>
<feature type="region of interest" description="Disordered" evidence="6">
    <location>
        <begin position="390"/>
        <end position="409"/>
    </location>
</feature>
<dbReference type="InterPro" id="IPR049326">
    <property type="entry name" value="Rhodopsin_dom_fungi"/>
</dbReference>
<keyword evidence="3 7" id="KW-1133">Transmembrane helix</keyword>
<dbReference type="PANTHER" id="PTHR33048">
    <property type="entry name" value="PTH11-LIKE INTEGRAL MEMBRANE PROTEIN (AFU_ORTHOLOGUE AFUA_5G11245)"/>
    <property type="match status" value="1"/>
</dbReference>
<feature type="transmembrane region" description="Helical" evidence="7">
    <location>
        <begin position="200"/>
        <end position="223"/>
    </location>
</feature>
<evidence type="ECO:0000256" key="1">
    <source>
        <dbReference type="ARBA" id="ARBA00004141"/>
    </source>
</evidence>
<feature type="transmembrane region" description="Helical" evidence="7">
    <location>
        <begin position="154"/>
        <end position="180"/>
    </location>
</feature>
<feature type="transmembrane region" description="Helical" evidence="7">
    <location>
        <begin position="124"/>
        <end position="142"/>
    </location>
</feature>
<dbReference type="GeneID" id="85312585"/>
<dbReference type="RefSeq" id="XP_060277971.1">
    <property type="nucleotide sequence ID" value="XM_060429398.1"/>
</dbReference>
<feature type="transmembrane region" description="Helical" evidence="7">
    <location>
        <begin position="61"/>
        <end position="80"/>
    </location>
</feature>
<dbReference type="PANTHER" id="PTHR33048:SF105">
    <property type="match status" value="1"/>
</dbReference>
<evidence type="ECO:0000256" key="5">
    <source>
        <dbReference type="ARBA" id="ARBA00038359"/>
    </source>
</evidence>
<reference evidence="9" key="1">
    <citation type="submission" date="2023-06" db="EMBL/GenBank/DDBJ databases">
        <title>Genome-scale phylogeny and comparative genomics of the fungal order Sordariales.</title>
        <authorList>
            <consortium name="Lawrence Berkeley National Laboratory"/>
            <person name="Hensen N."/>
            <person name="Bonometti L."/>
            <person name="Westerberg I."/>
            <person name="Brannstrom I.O."/>
            <person name="Guillou S."/>
            <person name="Cros-Aarteil S."/>
            <person name="Calhoun S."/>
            <person name="Haridas S."/>
            <person name="Kuo A."/>
            <person name="Mondo S."/>
            <person name="Pangilinan J."/>
            <person name="Riley R."/>
            <person name="Labutti K."/>
            <person name="Andreopoulos B."/>
            <person name="Lipzen A."/>
            <person name="Chen C."/>
            <person name="Yanf M."/>
            <person name="Daum C."/>
            <person name="Ng V."/>
            <person name="Clum A."/>
            <person name="Steindorff A."/>
            <person name="Ohm R."/>
            <person name="Martin F."/>
            <person name="Silar P."/>
            <person name="Natvig D."/>
            <person name="Lalanne C."/>
            <person name="Gautier V."/>
            <person name="Ament-Velasquez S.L."/>
            <person name="Kruys A."/>
            <person name="Hutchinson M.I."/>
            <person name="Powell A.J."/>
            <person name="Barry K."/>
            <person name="Miller A.N."/>
            <person name="Grigoriev I.V."/>
            <person name="Debuchy R."/>
            <person name="Gladieux P."/>
            <person name="Thoren M.H."/>
            <person name="Johannesson H."/>
        </authorList>
    </citation>
    <scope>NUCLEOTIDE SEQUENCE</scope>
    <source>
        <strain evidence="9">8032-3</strain>
    </source>
</reference>
<comment type="subcellular location">
    <subcellularLocation>
        <location evidence="1">Membrane</location>
        <topology evidence="1">Multi-pass membrane protein</topology>
    </subcellularLocation>
</comment>
<keyword evidence="2 7" id="KW-0812">Transmembrane</keyword>
<feature type="transmembrane region" description="Helical" evidence="7">
    <location>
        <begin position="235"/>
        <end position="257"/>
    </location>
</feature>
<dbReference type="EMBL" id="MU839052">
    <property type="protein sequence ID" value="KAK1761758.1"/>
    <property type="molecule type" value="Genomic_DNA"/>
</dbReference>
<dbReference type="Proteomes" id="UP001244011">
    <property type="component" value="Unassembled WGS sequence"/>
</dbReference>
<proteinExistence type="inferred from homology"/>
<evidence type="ECO:0000259" key="8">
    <source>
        <dbReference type="Pfam" id="PF20684"/>
    </source>
</evidence>
<evidence type="ECO:0000256" key="6">
    <source>
        <dbReference type="SAM" id="MobiDB-lite"/>
    </source>
</evidence>
<protein>
    <recommendedName>
        <fullName evidence="8">Rhodopsin domain-containing protein</fullName>
    </recommendedName>
</protein>
<evidence type="ECO:0000313" key="10">
    <source>
        <dbReference type="Proteomes" id="UP001244011"/>
    </source>
</evidence>
<keyword evidence="4 7" id="KW-0472">Membrane</keyword>
<dbReference type="GO" id="GO:0016020">
    <property type="term" value="C:membrane"/>
    <property type="evidence" value="ECO:0007669"/>
    <property type="project" value="UniProtKB-SubCell"/>
</dbReference>
<dbReference type="InterPro" id="IPR052337">
    <property type="entry name" value="SAT4-like"/>
</dbReference>
<evidence type="ECO:0000256" key="4">
    <source>
        <dbReference type="ARBA" id="ARBA00023136"/>
    </source>
</evidence>
<organism evidence="9 10">
    <name type="scientific">Phialemonium atrogriseum</name>
    <dbReference type="NCBI Taxonomy" id="1093897"/>
    <lineage>
        <taxon>Eukaryota</taxon>
        <taxon>Fungi</taxon>
        <taxon>Dikarya</taxon>
        <taxon>Ascomycota</taxon>
        <taxon>Pezizomycotina</taxon>
        <taxon>Sordariomycetes</taxon>
        <taxon>Sordariomycetidae</taxon>
        <taxon>Cephalothecales</taxon>
        <taxon>Cephalothecaceae</taxon>
        <taxon>Phialemonium</taxon>
    </lineage>
</organism>
<name>A0AAJ0FFV3_9PEZI</name>
<gene>
    <name evidence="9" type="ORF">QBC33DRAFT_553359</name>
</gene>
<dbReference type="Pfam" id="PF20684">
    <property type="entry name" value="Fung_rhodopsin"/>
    <property type="match status" value="1"/>
</dbReference>
<comment type="similarity">
    <text evidence="5">Belongs to the SAT4 family.</text>
</comment>
<feature type="region of interest" description="Disordered" evidence="6">
    <location>
        <begin position="316"/>
        <end position="341"/>
    </location>
</feature>
<evidence type="ECO:0000313" key="9">
    <source>
        <dbReference type="EMBL" id="KAK1761758.1"/>
    </source>
</evidence>
<feature type="domain" description="Rhodopsin" evidence="8">
    <location>
        <begin position="42"/>
        <end position="294"/>
    </location>
</feature>
<accession>A0AAJ0FFV3</accession>
<dbReference type="AlphaFoldDB" id="A0AAJ0FFV3"/>
<keyword evidence="10" id="KW-1185">Reference proteome</keyword>